<reference evidence="6 7" key="1">
    <citation type="submission" date="2018-08" db="EMBL/GenBank/DDBJ databases">
        <title>Aphanomyces genome sequencing and annotation.</title>
        <authorList>
            <person name="Minardi D."/>
            <person name="Oidtmann B."/>
            <person name="Van Der Giezen M."/>
            <person name="Studholme D.J."/>
        </authorList>
    </citation>
    <scope>NUCLEOTIDE SEQUENCE [LARGE SCALE GENOMIC DNA]</scope>
    <source>
        <strain evidence="5 6">Da</strain>
        <strain evidence="4 7">Sv</strain>
    </source>
</reference>
<evidence type="ECO:0000313" key="7">
    <source>
        <dbReference type="Proteomes" id="UP000285712"/>
    </source>
</evidence>
<dbReference type="Proteomes" id="UP000285712">
    <property type="component" value="Unassembled WGS sequence"/>
</dbReference>
<dbReference type="GO" id="GO:0003924">
    <property type="term" value="F:GTPase activity"/>
    <property type="evidence" value="ECO:0007669"/>
    <property type="project" value="InterPro"/>
</dbReference>
<dbReference type="GO" id="GO:0008017">
    <property type="term" value="F:microtubule binding"/>
    <property type="evidence" value="ECO:0007669"/>
    <property type="project" value="TreeGrafter"/>
</dbReference>
<dbReference type="SMART" id="SM00053">
    <property type="entry name" value="DYNc"/>
    <property type="match status" value="1"/>
</dbReference>
<dbReference type="Proteomes" id="UP000285430">
    <property type="component" value="Unassembled WGS sequence"/>
</dbReference>
<dbReference type="AlphaFoldDB" id="A0A3R7A8H5"/>
<dbReference type="VEuPathDB" id="FungiDB:H257_17306"/>
<evidence type="ECO:0000313" key="5">
    <source>
        <dbReference type="EMBL" id="RHZ16983.1"/>
    </source>
</evidence>
<keyword evidence="1" id="KW-0547">Nucleotide-binding</keyword>
<dbReference type="PANTHER" id="PTHR11566:SF21">
    <property type="entry name" value="DYNAMIN RELATED PROTEIN 1, ISOFORM A"/>
    <property type="match status" value="1"/>
</dbReference>
<accession>A0A3R7A8H5</accession>
<dbReference type="GO" id="GO:0048312">
    <property type="term" value="P:intracellular distribution of mitochondria"/>
    <property type="evidence" value="ECO:0007669"/>
    <property type="project" value="TreeGrafter"/>
</dbReference>
<dbReference type="EMBL" id="QUTH01003843">
    <property type="protein sequence ID" value="RHZ16983.1"/>
    <property type="molecule type" value="Genomic_DNA"/>
</dbReference>
<dbReference type="CDD" id="cd08771">
    <property type="entry name" value="DLP_1"/>
    <property type="match status" value="1"/>
</dbReference>
<dbReference type="GO" id="GO:0005525">
    <property type="term" value="F:GTP binding"/>
    <property type="evidence" value="ECO:0007669"/>
    <property type="project" value="InterPro"/>
</dbReference>
<dbReference type="Gene3D" id="3.40.50.300">
    <property type="entry name" value="P-loop containing nucleotide triphosphate hydrolases"/>
    <property type="match status" value="1"/>
</dbReference>
<evidence type="ECO:0000256" key="1">
    <source>
        <dbReference type="ARBA" id="ARBA00022741"/>
    </source>
</evidence>
<dbReference type="InterPro" id="IPR001401">
    <property type="entry name" value="Dynamin_GTPase"/>
</dbReference>
<evidence type="ECO:0000313" key="6">
    <source>
        <dbReference type="Proteomes" id="UP000285430"/>
    </source>
</evidence>
<dbReference type="InterPro" id="IPR000375">
    <property type="entry name" value="Dynamin_stalk"/>
</dbReference>
<evidence type="ECO:0000313" key="4">
    <source>
        <dbReference type="EMBL" id="RHY87829.1"/>
    </source>
</evidence>
<comment type="caution">
    <text evidence="5">The sequence shown here is derived from an EMBL/GenBank/DDBJ whole genome shotgun (WGS) entry which is preliminary data.</text>
</comment>
<evidence type="ECO:0000259" key="3">
    <source>
        <dbReference type="PROSITE" id="PS51718"/>
    </source>
</evidence>
<dbReference type="InterPro" id="IPR027417">
    <property type="entry name" value="P-loop_NTPase"/>
</dbReference>
<evidence type="ECO:0000256" key="2">
    <source>
        <dbReference type="ARBA" id="ARBA00023134"/>
    </source>
</evidence>
<dbReference type="InterPro" id="IPR022812">
    <property type="entry name" value="Dynamin"/>
</dbReference>
<dbReference type="EMBL" id="QUTG01004571">
    <property type="protein sequence ID" value="RHY87829.1"/>
    <property type="molecule type" value="Genomic_DNA"/>
</dbReference>
<dbReference type="Pfam" id="PF01031">
    <property type="entry name" value="Dynamin_M"/>
    <property type="match status" value="2"/>
</dbReference>
<feature type="domain" description="Dynamin-type G" evidence="3">
    <location>
        <begin position="26"/>
        <end position="303"/>
    </location>
</feature>
<organism evidence="5 6">
    <name type="scientific">Aphanomyces astaci</name>
    <name type="common">Crayfish plague agent</name>
    <dbReference type="NCBI Taxonomy" id="112090"/>
    <lineage>
        <taxon>Eukaryota</taxon>
        <taxon>Sar</taxon>
        <taxon>Stramenopiles</taxon>
        <taxon>Oomycota</taxon>
        <taxon>Saprolegniomycetes</taxon>
        <taxon>Saprolegniales</taxon>
        <taxon>Verrucalvaceae</taxon>
        <taxon>Aphanomyces</taxon>
    </lineage>
</organism>
<proteinExistence type="predicted"/>
<dbReference type="GO" id="GO:0000266">
    <property type="term" value="P:mitochondrial fission"/>
    <property type="evidence" value="ECO:0007669"/>
    <property type="project" value="TreeGrafter"/>
</dbReference>
<dbReference type="SUPFAM" id="SSF52540">
    <property type="entry name" value="P-loop containing nucleoside triphosphate hydrolases"/>
    <property type="match status" value="1"/>
</dbReference>
<dbReference type="PRINTS" id="PR00195">
    <property type="entry name" value="DYNAMIN"/>
</dbReference>
<dbReference type="PROSITE" id="PS51718">
    <property type="entry name" value="G_DYNAMIN_2"/>
    <property type="match status" value="1"/>
</dbReference>
<dbReference type="InterPro" id="IPR045063">
    <property type="entry name" value="Dynamin_N"/>
</dbReference>
<protein>
    <recommendedName>
        <fullName evidence="3">Dynamin-type G domain-containing protein</fullName>
    </recommendedName>
</protein>
<dbReference type="GO" id="GO:0016020">
    <property type="term" value="C:membrane"/>
    <property type="evidence" value="ECO:0007669"/>
    <property type="project" value="TreeGrafter"/>
</dbReference>
<gene>
    <name evidence="4" type="ORF">DYB35_001948</name>
    <name evidence="5" type="ORF">DYB37_005277</name>
</gene>
<dbReference type="PANTHER" id="PTHR11566">
    <property type="entry name" value="DYNAMIN"/>
    <property type="match status" value="1"/>
</dbReference>
<dbReference type="GO" id="GO:0005874">
    <property type="term" value="C:microtubule"/>
    <property type="evidence" value="ECO:0007669"/>
    <property type="project" value="TreeGrafter"/>
</dbReference>
<dbReference type="GO" id="GO:0005739">
    <property type="term" value="C:mitochondrion"/>
    <property type="evidence" value="ECO:0007669"/>
    <property type="project" value="TreeGrafter"/>
</dbReference>
<name>A0A3R7A8H5_APHAT</name>
<keyword evidence="2" id="KW-0342">GTP-binding</keyword>
<dbReference type="Pfam" id="PF00350">
    <property type="entry name" value="Dynamin_N"/>
    <property type="match status" value="1"/>
</dbReference>
<dbReference type="InterPro" id="IPR030381">
    <property type="entry name" value="G_DYNAMIN_dom"/>
</dbReference>
<sequence length="1089" mass="121512">MLVAKSSQHETRHLIDQLRAVGLDKYIELPQIAVMGDTSSGKSSVLSALSGITFPSSGNLTTRCPTQLILTQSKKFSGTVRLLRFDPAVESLPPTPIHSIDEVTTYIESITQQLVDEGQSISDDAIEIKLHGPDFPDLTLTDLPGLVRSVGDHEDKAMISRVDKLVHRYLVQDRTVILAVVPANVDMHNTAIIQAAEEADPDGVRTISIITKPDLIDQGAEDAVVDLLLNRTKYRRLGYHVVKCRGQKALNNNESIQQGRDNEAAFFDSHAVWSTVDKSLCGTGRLAEKLTRLLMDMVCKALPKVVAEIDVQLAACKDKLAILGEPMSTPAVRRATFMKNVRLVLDRLEGGVSGNYNDTLFEDTEYNNRLRARLRTAESEFQAAIEELSVVHASTVDTSTREVVVGDFVEVSIDGDVEWEVDQVTDVDGPTIVKTAKLSPNEWLHSSKWRFLPELDLSDLKHLMTSNRGDELPIFLSYSTFANVVRQRYVSKWRSPMLKLFETYQTLLRKFATRVIHSTKCKPKLEQHLKQVANTILEHLSNVAMVELDKIMETESRPYTLNQQLSQVLMRLRTQPLIDGLDALSRNNDANTVQAGAVKALLQSHTGIGKNTNEDQQAKELHLAIVAYMTVASKRFVDEIPMLLNTKYIRPFLSAMFNETSETPDGVLDRVLMDNMADLPQVADASTVSVERVLPTVVAETYVQLASCKDKLAILGEPMTTPAVRRATFMKNVRLILDRLEGGVSGNYNDTFFDDTDNRLRTRLGTAESEFQVAIEEVSIVDGTAALDMSTPEVASVGDFVEVFNGEWVMNGAGETIRDPNVKWDLDQVTQVETTSNEVLTAKHFKREWRDSSEWRFPPPTFANIVRQRYVVKWKRPMRALFETYQTLLLEFVTRVTGSMKCKPKLQAHLNHVARGMLESLSTAVLVELDKLIETECDPSTLNLRLGQVLLELRTKPLIVKLDVLSGNNDATSVSVGAMKALLKRHFAEETNSNEDLLVKELHLAIGAYMAAASKRFVDEIPKLLNTKYIQPFLSAVRNEASETSDQVLGQVLVDDVADVEQYETLSNQLKTLEAANTLINAHLFPSPY</sequence>
<dbReference type="Gene3D" id="1.20.120.1240">
    <property type="entry name" value="Dynamin, middle domain"/>
    <property type="match status" value="2"/>
</dbReference>
<dbReference type="GO" id="GO:0006897">
    <property type="term" value="P:endocytosis"/>
    <property type="evidence" value="ECO:0007669"/>
    <property type="project" value="TreeGrafter"/>
</dbReference>
<dbReference type="GO" id="GO:0016559">
    <property type="term" value="P:peroxisome fission"/>
    <property type="evidence" value="ECO:0007669"/>
    <property type="project" value="TreeGrafter"/>
</dbReference>